<gene>
    <name evidence="2" type="ORF">SAMEA4384070_03701</name>
</gene>
<dbReference type="Pfam" id="PF07362">
    <property type="entry name" value="CcdA"/>
    <property type="match status" value="1"/>
</dbReference>
<dbReference type="KEGG" id="sfj:SAMEA4384070_3701"/>
<name>A0A240CAC2_SERFI</name>
<organism evidence="2 3">
    <name type="scientific">Serratia ficaria</name>
    <dbReference type="NCBI Taxonomy" id="61651"/>
    <lineage>
        <taxon>Bacteria</taxon>
        <taxon>Pseudomonadati</taxon>
        <taxon>Pseudomonadota</taxon>
        <taxon>Gammaproteobacteria</taxon>
        <taxon>Enterobacterales</taxon>
        <taxon>Yersiniaceae</taxon>
        <taxon>Serratia</taxon>
    </lineage>
</organism>
<dbReference type="EMBL" id="LT906479">
    <property type="protein sequence ID" value="SNW04018.1"/>
    <property type="molecule type" value="Genomic_DNA"/>
</dbReference>
<dbReference type="STRING" id="1411141.GCA_001590885_04872"/>
<dbReference type="InterPro" id="IPR009956">
    <property type="entry name" value="Post-segregation_anti-tox_CcdA"/>
</dbReference>
<sequence>MRTNTPDGSIRKSVNVSLPQELLEQARRHNLNISAVLTEALTEKLRQTSREEWQEQNKASIEAVNAFTDEHGSFTDYQKAF</sequence>
<proteinExistence type="predicted"/>
<evidence type="ECO:0000313" key="3">
    <source>
        <dbReference type="Proteomes" id="UP000215134"/>
    </source>
</evidence>
<keyword evidence="3" id="KW-1185">Reference proteome</keyword>
<protein>
    <submittedName>
        <fullName evidence="2">Plasmid maintenance protein CcdA</fullName>
    </submittedName>
</protein>
<evidence type="ECO:0000313" key="2">
    <source>
        <dbReference type="EMBL" id="SNW04018.1"/>
    </source>
</evidence>
<dbReference type="Proteomes" id="UP000215134">
    <property type="component" value="Chromosome 1"/>
</dbReference>
<dbReference type="GeneID" id="75028831"/>
<dbReference type="OrthoDB" id="7219749at2"/>
<evidence type="ECO:0000256" key="1">
    <source>
        <dbReference type="ARBA" id="ARBA00022649"/>
    </source>
</evidence>
<reference evidence="2 3" key="1">
    <citation type="submission" date="2017-06" db="EMBL/GenBank/DDBJ databases">
        <authorList>
            <consortium name="Pathogen Informatics"/>
        </authorList>
    </citation>
    <scope>NUCLEOTIDE SEQUENCE [LARGE SCALE GENOMIC DNA]</scope>
    <source>
        <strain evidence="2 3">NCTC12148</strain>
    </source>
</reference>
<dbReference type="AlphaFoldDB" id="A0A240CAC2"/>
<dbReference type="RefSeq" id="WP_061800779.1">
    <property type="nucleotide sequence ID" value="NZ_CABITV010000009.1"/>
</dbReference>
<accession>A0A240CAC2</accession>
<keyword evidence="1" id="KW-1277">Toxin-antitoxin system</keyword>